<name>A0AAJ0HAY3_9PEZI</name>
<keyword evidence="1" id="KW-0812">Transmembrane</keyword>
<dbReference type="EMBL" id="JAUIQD010000006">
    <property type="protein sequence ID" value="KAK3346266.1"/>
    <property type="molecule type" value="Genomic_DNA"/>
</dbReference>
<evidence type="ECO:0000313" key="3">
    <source>
        <dbReference type="Proteomes" id="UP001275084"/>
    </source>
</evidence>
<protein>
    <recommendedName>
        <fullName evidence="4">Transmembrane protein</fullName>
    </recommendedName>
</protein>
<dbReference type="AlphaFoldDB" id="A0AAJ0HAY3"/>
<reference evidence="2" key="1">
    <citation type="journal article" date="2023" name="Mol. Phylogenet. Evol.">
        <title>Genome-scale phylogeny and comparative genomics of the fungal order Sordariales.</title>
        <authorList>
            <person name="Hensen N."/>
            <person name="Bonometti L."/>
            <person name="Westerberg I."/>
            <person name="Brannstrom I.O."/>
            <person name="Guillou S."/>
            <person name="Cros-Aarteil S."/>
            <person name="Calhoun S."/>
            <person name="Haridas S."/>
            <person name="Kuo A."/>
            <person name="Mondo S."/>
            <person name="Pangilinan J."/>
            <person name="Riley R."/>
            <person name="LaButti K."/>
            <person name="Andreopoulos B."/>
            <person name="Lipzen A."/>
            <person name="Chen C."/>
            <person name="Yan M."/>
            <person name="Daum C."/>
            <person name="Ng V."/>
            <person name="Clum A."/>
            <person name="Steindorff A."/>
            <person name="Ohm R.A."/>
            <person name="Martin F."/>
            <person name="Silar P."/>
            <person name="Natvig D.O."/>
            <person name="Lalanne C."/>
            <person name="Gautier V."/>
            <person name="Ament-Velasquez S.L."/>
            <person name="Kruys A."/>
            <person name="Hutchinson M.I."/>
            <person name="Powell A.J."/>
            <person name="Barry K."/>
            <person name="Miller A.N."/>
            <person name="Grigoriev I.V."/>
            <person name="Debuchy R."/>
            <person name="Gladieux P."/>
            <person name="Hiltunen Thoren M."/>
            <person name="Johannesson H."/>
        </authorList>
    </citation>
    <scope>NUCLEOTIDE SEQUENCE</scope>
    <source>
        <strain evidence="2">CBS 955.72</strain>
    </source>
</reference>
<feature type="transmembrane region" description="Helical" evidence="1">
    <location>
        <begin position="21"/>
        <end position="41"/>
    </location>
</feature>
<reference evidence="2" key="2">
    <citation type="submission" date="2023-06" db="EMBL/GenBank/DDBJ databases">
        <authorList>
            <consortium name="Lawrence Berkeley National Laboratory"/>
            <person name="Haridas S."/>
            <person name="Hensen N."/>
            <person name="Bonometti L."/>
            <person name="Westerberg I."/>
            <person name="Brannstrom I.O."/>
            <person name="Guillou S."/>
            <person name="Cros-Aarteil S."/>
            <person name="Calhoun S."/>
            <person name="Kuo A."/>
            <person name="Mondo S."/>
            <person name="Pangilinan J."/>
            <person name="Riley R."/>
            <person name="Labutti K."/>
            <person name="Andreopoulos B."/>
            <person name="Lipzen A."/>
            <person name="Chen C."/>
            <person name="Yanf M."/>
            <person name="Daum C."/>
            <person name="Ng V."/>
            <person name="Clum A."/>
            <person name="Steindorff A."/>
            <person name="Ohm R."/>
            <person name="Martin F."/>
            <person name="Silar P."/>
            <person name="Natvig D."/>
            <person name="Lalanne C."/>
            <person name="Gautier V."/>
            <person name="Ament-Velasquez S.L."/>
            <person name="Kruys A."/>
            <person name="Hutchinson M.I."/>
            <person name="Powell A.J."/>
            <person name="Barry K."/>
            <person name="Miller A.N."/>
            <person name="Grigoriev I.V."/>
            <person name="Debuchy R."/>
            <person name="Gladieux P."/>
            <person name="Thoren M.H."/>
            <person name="Johannesson H."/>
        </authorList>
    </citation>
    <scope>NUCLEOTIDE SEQUENCE</scope>
    <source>
        <strain evidence="2">CBS 955.72</strain>
    </source>
</reference>
<accession>A0AAJ0HAY3</accession>
<evidence type="ECO:0008006" key="4">
    <source>
        <dbReference type="Google" id="ProtNLM"/>
    </source>
</evidence>
<proteinExistence type="predicted"/>
<gene>
    <name evidence="2" type="ORF">B0T25DRAFT_274254</name>
</gene>
<sequence>MSRLEHRSSRVIMKTTNLPLPSPWLSLVLFSSFIFLLFFLAPCVVLRPSIGILRLHADGSGCLCVQCVPEYGLVYAAFVVTIPFLFCFTNCWVRRGVREYAGAWVLGLLATLCKIRG</sequence>
<feature type="transmembrane region" description="Helical" evidence="1">
    <location>
        <begin position="73"/>
        <end position="93"/>
    </location>
</feature>
<comment type="caution">
    <text evidence="2">The sequence shown here is derived from an EMBL/GenBank/DDBJ whole genome shotgun (WGS) entry which is preliminary data.</text>
</comment>
<organism evidence="2 3">
    <name type="scientific">Lasiosphaeria hispida</name>
    <dbReference type="NCBI Taxonomy" id="260671"/>
    <lineage>
        <taxon>Eukaryota</taxon>
        <taxon>Fungi</taxon>
        <taxon>Dikarya</taxon>
        <taxon>Ascomycota</taxon>
        <taxon>Pezizomycotina</taxon>
        <taxon>Sordariomycetes</taxon>
        <taxon>Sordariomycetidae</taxon>
        <taxon>Sordariales</taxon>
        <taxon>Lasiosphaeriaceae</taxon>
        <taxon>Lasiosphaeria</taxon>
    </lineage>
</organism>
<evidence type="ECO:0000313" key="2">
    <source>
        <dbReference type="EMBL" id="KAK3346266.1"/>
    </source>
</evidence>
<evidence type="ECO:0000256" key="1">
    <source>
        <dbReference type="SAM" id="Phobius"/>
    </source>
</evidence>
<keyword evidence="1" id="KW-0472">Membrane</keyword>
<dbReference type="Proteomes" id="UP001275084">
    <property type="component" value="Unassembled WGS sequence"/>
</dbReference>
<keyword evidence="3" id="KW-1185">Reference proteome</keyword>
<keyword evidence="1" id="KW-1133">Transmembrane helix</keyword>